<name>A0A0G1QHQ8_9BACT</name>
<accession>A0A0G1QHQ8</accession>
<dbReference type="Gene3D" id="3.30.2310.20">
    <property type="entry name" value="RelE-like"/>
    <property type="match status" value="1"/>
</dbReference>
<proteinExistence type="predicted"/>
<organism evidence="2 3">
    <name type="scientific">Berkelbacteria bacterium GW2011_GWA2_46_7</name>
    <dbReference type="NCBI Taxonomy" id="1618335"/>
    <lineage>
        <taxon>Bacteria</taxon>
        <taxon>Candidatus Berkelbacteria</taxon>
    </lineage>
</organism>
<comment type="caution">
    <text evidence="2">The sequence shown here is derived from an EMBL/GenBank/DDBJ whole genome shotgun (WGS) entry which is preliminary data.</text>
</comment>
<gene>
    <name evidence="2" type="ORF">UX60_C0007G0016</name>
</gene>
<evidence type="ECO:0000256" key="1">
    <source>
        <dbReference type="ARBA" id="ARBA00022649"/>
    </source>
</evidence>
<dbReference type="SUPFAM" id="SSF143011">
    <property type="entry name" value="RelE-like"/>
    <property type="match status" value="1"/>
</dbReference>
<dbReference type="EMBL" id="LCMV01000007">
    <property type="protein sequence ID" value="KKU44392.1"/>
    <property type="molecule type" value="Genomic_DNA"/>
</dbReference>
<sequence length="83" mass="9874">MQFTFAESAGRDVEKLSKKIQQGIREKLLYWQSSSNALDHAKPLSQHIEATHRFRIGVYRILIKKIGNELRILRVRHRKDVYR</sequence>
<evidence type="ECO:0000313" key="3">
    <source>
        <dbReference type="Proteomes" id="UP000034487"/>
    </source>
</evidence>
<dbReference type="Pfam" id="PF05016">
    <property type="entry name" value="ParE_toxin"/>
    <property type="match status" value="1"/>
</dbReference>
<reference evidence="2 3" key="1">
    <citation type="journal article" date="2015" name="Nature">
        <title>rRNA introns, odd ribosomes, and small enigmatic genomes across a large radiation of phyla.</title>
        <authorList>
            <person name="Brown C.T."/>
            <person name="Hug L.A."/>
            <person name="Thomas B.C."/>
            <person name="Sharon I."/>
            <person name="Castelle C.J."/>
            <person name="Singh A."/>
            <person name="Wilkins M.J."/>
            <person name="Williams K.H."/>
            <person name="Banfield J.F."/>
        </authorList>
    </citation>
    <scope>NUCLEOTIDE SEQUENCE [LARGE SCALE GENOMIC DNA]</scope>
</reference>
<dbReference type="AlphaFoldDB" id="A0A0G1QHQ8"/>
<dbReference type="InterPro" id="IPR007712">
    <property type="entry name" value="RelE/ParE_toxin"/>
</dbReference>
<keyword evidence="1" id="KW-1277">Toxin-antitoxin system</keyword>
<protein>
    <submittedName>
        <fullName evidence="2">Addiction module toxin, RelE/StbE family</fullName>
    </submittedName>
</protein>
<dbReference type="InterPro" id="IPR035093">
    <property type="entry name" value="RelE/ParE_toxin_dom_sf"/>
</dbReference>
<evidence type="ECO:0000313" key="2">
    <source>
        <dbReference type="EMBL" id="KKU44392.1"/>
    </source>
</evidence>
<dbReference type="Proteomes" id="UP000034487">
    <property type="component" value="Unassembled WGS sequence"/>
</dbReference>